<keyword evidence="5" id="KW-0238">DNA-binding</keyword>
<sequence>MLSRSSSGGRSTGRKSSSRKSRPTTSLSSSRRNEGIESCFVMAIVEGRGVQSEVGFAAMDIRTSECILCQFADSQSYVKTLHKLYLLNPVEIIFPNTTIEHNNSKLVKLIEENFPEIDIIPFNRKYFNETQGLNFIKNYGITPNSSILQNLKNKFFSVTCTAALINYFEIVESLNFSNFTIKFKYQTIDGLMMIDSLTAKNLELVSNISDYKGPTLFSTLNHCMTPMGPRLLRMNILQPLNDEATIEARLDAVTELLKEENFYDVKNNIKSFKDIDFIISSKHTIKLIEPLRTCLSHSDSILLKSIHNVLSDKRISFIEERIDEVINEDVTYQKTSLGLRNQRCYAVQAGFNGLLDVARQTYKETTNDVYDLHSSLVDKYDLPLLKVAYNPTAGFHLSLPVSCVTEEMPAEFINVNKKSKQYNFTTLKILSLNDRIQESLNEVYLMSDKIISELILEIRKNIQILYKVSESISLLDLLMSFSIYCTQISECVRPEFTDTLVLKKSVHPIRDFLGQEMISNDVYASEAENFLLVTGPNMSGKSTFLRQIALITILSQIGCYVPCEYASVRLADSVFSRIGNDDALEANASTFMVEMREMAFILDNVNNKSLVIIELGRGTSNADGIGITLAICEELIKKKAFFFFATHFSELTTAMSIYPNCINLHLEVDIVGGNNKAFNFLYKVKSGESQEKHYGLKLASLAGFPKSLISRANTISNFFENRNEELKKSNQRSKKEKLLSLKIKLIERLVQVKKSSNLNEDDLNDYLKLVQQDYFNDLQVINNEKELC</sequence>
<feature type="region of interest" description="Disordered" evidence="8">
    <location>
        <begin position="1"/>
        <end position="31"/>
    </location>
</feature>
<evidence type="ECO:0000256" key="1">
    <source>
        <dbReference type="ARBA" id="ARBA00006271"/>
    </source>
</evidence>
<dbReference type="PANTHER" id="PTHR11361:SF21">
    <property type="entry name" value="MUTS PROTEIN HOMOLOG 4"/>
    <property type="match status" value="1"/>
</dbReference>
<dbReference type="EMBL" id="JADGJW010001222">
    <property type="protein sequence ID" value="KAJ3205231.1"/>
    <property type="molecule type" value="Genomic_DNA"/>
</dbReference>
<evidence type="ECO:0000313" key="11">
    <source>
        <dbReference type="EMBL" id="KAJ3205231.1"/>
    </source>
</evidence>
<feature type="compositionally biased region" description="Basic residues" evidence="8">
    <location>
        <begin position="12"/>
        <end position="22"/>
    </location>
</feature>
<dbReference type="SUPFAM" id="SSF53150">
    <property type="entry name" value="DNA repair protein MutS, domain II"/>
    <property type="match status" value="1"/>
</dbReference>
<feature type="domain" description="DNA mismatch repair proteins mutS family" evidence="10">
    <location>
        <begin position="528"/>
        <end position="717"/>
    </location>
</feature>
<organism evidence="11 12">
    <name type="scientific">Clydaea vesicula</name>
    <dbReference type="NCBI Taxonomy" id="447962"/>
    <lineage>
        <taxon>Eukaryota</taxon>
        <taxon>Fungi</taxon>
        <taxon>Fungi incertae sedis</taxon>
        <taxon>Chytridiomycota</taxon>
        <taxon>Chytridiomycota incertae sedis</taxon>
        <taxon>Chytridiomycetes</taxon>
        <taxon>Lobulomycetales</taxon>
        <taxon>Lobulomycetaceae</taxon>
        <taxon>Clydaea</taxon>
    </lineage>
</organism>
<evidence type="ECO:0000313" key="12">
    <source>
        <dbReference type="Proteomes" id="UP001211065"/>
    </source>
</evidence>
<evidence type="ECO:0000256" key="7">
    <source>
        <dbReference type="ARBA" id="ARBA00073774"/>
    </source>
</evidence>
<name>A0AAD5XX98_9FUNG</name>
<dbReference type="InterPro" id="IPR036678">
    <property type="entry name" value="MutS_con_dom_sf"/>
</dbReference>
<dbReference type="GO" id="GO:0005524">
    <property type="term" value="F:ATP binding"/>
    <property type="evidence" value="ECO:0007669"/>
    <property type="project" value="UniProtKB-KW"/>
</dbReference>
<dbReference type="Proteomes" id="UP001211065">
    <property type="component" value="Unassembled WGS sequence"/>
</dbReference>
<keyword evidence="4" id="KW-0067">ATP-binding</keyword>
<dbReference type="FunFam" id="3.30.420.110:FF:000003">
    <property type="entry name" value="mutS protein homolog 4"/>
    <property type="match status" value="1"/>
</dbReference>
<dbReference type="InterPro" id="IPR027417">
    <property type="entry name" value="P-loop_NTPase"/>
</dbReference>
<evidence type="ECO:0000259" key="10">
    <source>
        <dbReference type="SMART" id="SM00534"/>
    </source>
</evidence>
<dbReference type="GO" id="GO:0007131">
    <property type="term" value="P:reciprocal meiotic recombination"/>
    <property type="evidence" value="ECO:0007669"/>
    <property type="project" value="TreeGrafter"/>
</dbReference>
<keyword evidence="12" id="KW-1185">Reference proteome</keyword>
<dbReference type="InterPro" id="IPR007860">
    <property type="entry name" value="DNA_mmatch_repair_MutS_con_dom"/>
</dbReference>
<keyword evidence="3" id="KW-0547">Nucleotide-binding</keyword>
<dbReference type="AlphaFoldDB" id="A0AAD5XX98"/>
<dbReference type="Gene3D" id="1.10.1420.10">
    <property type="match status" value="2"/>
</dbReference>
<gene>
    <name evidence="11" type="primary">MSH4</name>
    <name evidence="11" type="ORF">HK099_000890</name>
</gene>
<dbReference type="GO" id="GO:0005634">
    <property type="term" value="C:nucleus"/>
    <property type="evidence" value="ECO:0007669"/>
    <property type="project" value="TreeGrafter"/>
</dbReference>
<dbReference type="InterPro" id="IPR017261">
    <property type="entry name" value="DNA_mismatch_repair_MutS/MSH"/>
</dbReference>
<dbReference type="InterPro" id="IPR000432">
    <property type="entry name" value="DNA_mismatch_repair_MutS_C"/>
</dbReference>
<dbReference type="InterPro" id="IPR036187">
    <property type="entry name" value="DNA_mismatch_repair_MutS_sf"/>
</dbReference>
<dbReference type="Pfam" id="PF00488">
    <property type="entry name" value="MutS_V"/>
    <property type="match status" value="1"/>
</dbReference>
<dbReference type="GO" id="GO:0030983">
    <property type="term" value="F:mismatched DNA binding"/>
    <property type="evidence" value="ECO:0007669"/>
    <property type="project" value="InterPro"/>
</dbReference>
<evidence type="ECO:0000256" key="4">
    <source>
        <dbReference type="ARBA" id="ARBA00022840"/>
    </source>
</evidence>
<dbReference type="InterPro" id="IPR045076">
    <property type="entry name" value="MutS"/>
</dbReference>
<evidence type="ECO:0000259" key="9">
    <source>
        <dbReference type="SMART" id="SM00533"/>
    </source>
</evidence>
<dbReference type="InterPro" id="IPR007861">
    <property type="entry name" value="DNA_mismatch_repair_MutS_clamp"/>
</dbReference>
<dbReference type="Pfam" id="PF05190">
    <property type="entry name" value="MutS_IV"/>
    <property type="match status" value="1"/>
</dbReference>
<evidence type="ECO:0000256" key="2">
    <source>
        <dbReference type="ARBA" id="ARBA00022151"/>
    </source>
</evidence>
<reference evidence="11" key="1">
    <citation type="submission" date="2020-05" db="EMBL/GenBank/DDBJ databases">
        <title>Phylogenomic resolution of chytrid fungi.</title>
        <authorList>
            <person name="Stajich J.E."/>
            <person name="Amses K."/>
            <person name="Simmons R."/>
            <person name="Seto K."/>
            <person name="Myers J."/>
            <person name="Bonds A."/>
            <person name="Quandt C.A."/>
            <person name="Barry K."/>
            <person name="Liu P."/>
            <person name="Grigoriev I."/>
            <person name="Longcore J.E."/>
            <person name="James T.Y."/>
        </authorList>
    </citation>
    <scope>NUCLEOTIDE SEQUENCE</scope>
    <source>
        <strain evidence="11">JEL0476</strain>
    </source>
</reference>
<comment type="similarity">
    <text evidence="1">Belongs to the DNA mismatch repair MutS family.</text>
</comment>
<dbReference type="PIRSF" id="PIRSF037677">
    <property type="entry name" value="DNA_mis_repair_Msh6"/>
    <property type="match status" value="1"/>
</dbReference>
<feature type="domain" description="DNA mismatch repair protein MutS core" evidence="9">
    <location>
        <begin position="211"/>
        <end position="513"/>
    </location>
</feature>
<dbReference type="Pfam" id="PF05192">
    <property type="entry name" value="MutS_III"/>
    <property type="match status" value="1"/>
</dbReference>
<comment type="caution">
    <text evidence="11">The sequence shown here is derived from an EMBL/GenBank/DDBJ whole genome shotgun (WGS) entry which is preliminary data.</text>
</comment>
<dbReference type="Pfam" id="PF05188">
    <property type="entry name" value="MutS_II"/>
    <property type="match status" value="1"/>
</dbReference>
<dbReference type="Gene3D" id="3.30.420.110">
    <property type="entry name" value="MutS, connector domain"/>
    <property type="match status" value="1"/>
</dbReference>
<dbReference type="GO" id="GO:0140664">
    <property type="term" value="F:ATP-dependent DNA damage sensor activity"/>
    <property type="evidence" value="ECO:0007669"/>
    <property type="project" value="InterPro"/>
</dbReference>
<keyword evidence="6" id="KW-0469">Meiosis</keyword>
<proteinExistence type="inferred from homology"/>
<evidence type="ECO:0000256" key="8">
    <source>
        <dbReference type="SAM" id="MobiDB-lite"/>
    </source>
</evidence>
<dbReference type="SUPFAM" id="SSF48334">
    <property type="entry name" value="DNA repair protein MutS, domain III"/>
    <property type="match status" value="1"/>
</dbReference>
<dbReference type="SMART" id="SM00533">
    <property type="entry name" value="MUTSd"/>
    <property type="match status" value="1"/>
</dbReference>
<accession>A0AAD5XX98</accession>
<dbReference type="PANTHER" id="PTHR11361">
    <property type="entry name" value="DNA MISMATCH REPAIR PROTEIN MUTS FAMILY MEMBER"/>
    <property type="match status" value="1"/>
</dbReference>
<dbReference type="Gene3D" id="3.40.50.300">
    <property type="entry name" value="P-loop containing nucleotide triphosphate hydrolases"/>
    <property type="match status" value="1"/>
</dbReference>
<protein>
    <recommendedName>
        <fullName evidence="2 7">DNA mismatch repair protein MSH3</fullName>
    </recommendedName>
    <alternativeName>
        <fullName evidence="2 7">DNA mismatch repair protein MSH3</fullName>
    </alternativeName>
</protein>
<dbReference type="FunFam" id="3.40.50.300:FF:000870">
    <property type="entry name" value="MutS protein homolog 4"/>
    <property type="match status" value="1"/>
</dbReference>
<dbReference type="SMART" id="SM00534">
    <property type="entry name" value="MUTSac"/>
    <property type="match status" value="1"/>
</dbReference>
<dbReference type="SUPFAM" id="SSF52540">
    <property type="entry name" value="P-loop containing nucleoside triphosphate hydrolases"/>
    <property type="match status" value="1"/>
</dbReference>
<evidence type="ECO:0000256" key="5">
    <source>
        <dbReference type="ARBA" id="ARBA00023125"/>
    </source>
</evidence>
<dbReference type="InterPro" id="IPR007696">
    <property type="entry name" value="DNA_mismatch_repair_MutS_core"/>
</dbReference>
<dbReference type="GO" id="GO:0006298">
    <property type="term" value="P:mismatch repair"/>
    <property type="evidence" value="ECO:0007669"/>
    <property type="project" value="InterPro"/>
</dbReference>
<evidence type="ECO:0000256" key="6">
    <source>
        <dbReference type="ARBA" id="ARBA00023254"/>
    </source>
</evidence>
<evidence type="ECO:0000256" key="3">
    <source>
        <dbReference type="ARBA" id="ARBA00022741"/>
    </source>
</evidence>